<dbReference type="AlphaFoldDB" id="A0A6S6T6G0"/>
<evidence type="ECO:0000313" key="1">
    <source>
        <dbReference type="EMBL" id="CAA6811010.1"/>
    </source>
</evidence>
<organism evidence="1">
    <name type="scientific">uncultured Sulfurovum sp</name>
    <dbReference type="NCBI Taxonomy" id="269237"/>
    <lineage>
        <taxon>Bacteria</taxon>
        <taxon>Pseudomonadati</taxon>
        <taxon>Campylobacterota</taxon>
        <taxon>Epsilonproteobacteria</taxon>
        <taxon>Campylobacterales</taxon>
        <taxon>Sulfurovaceae</taxon>
        <taxon>Sulfurovum</taxon>
        <taxon>environmental samples</taxon>
    </lineage>
</organism>
<accession>A0A6S6T6G0</accession>
<dbReference type="EMBL" id="CACVAP010000061">
    <property type="protein sequence ID" value="CAA6811010.1"/>
    <property type="molecule type" value="Genomic_DNA"/>
</dbReference>
<reference evidence="1" key="1">
    <citation type="submission" date="2020-01" db="EMBL/GenBank/DDBJ databases">
        <authorList>
            <person name="Meier V. D."/>
            <person name="Meier V D."/>
        </authorList>
    </citation>
    <scope>NUCLEOTIDE SEQUENCE</scope>
    <source>
        <strain evidence="1">HLG_WM_MAG_06</strain>
    </source>
</reference>
<proteinExistence type="predicted"/>
<sequence>MEKAIVLDDELLKEFYEFKHNGSYDNETIQNLLHYYKPHITNVAQLQRVGINNASLFAQLAQSNLTHQTPRGLCDKTTYKIILHKDKTYYPYVKISEDILENNYTSTFYKNVPRAKAQNHIKALLKDASRIFLYDTSIKKQWDTSKKFFLELVPRKNLNIFYVQFPEYKSHLNHLDKNHVKELKNICVDWSISKDMSNTEYENLHDRYLIIDSTIEVILTSGFDYLFDENKDFTYIVRKK</sequence>
<gene>
    <name evidence="1" type="ORF">HELGO_WM5256</name>
</gene>
<name>A0A6S6T6G0_9BACT</name>
<protein>
    <submittedName>
        <fullName evidence="1">Uncharacterized protein</fullName>
    </submittedName>
</protein>